<dbReference type="InterPro" id="IPR020845">
    <property type="entry name" value="AMP-binding_CS"/>
</dbReference>
<dbReference type="NCBIfam" id="NF002966">
    <property type="entry name" value="PRK03640.1"/>
    <property type="match status" value="1"/>
</dbReference>
<name>A0A9X8ZKT7_9BACI</name>
<dbReference type="PANTHER" id="PTHR43767:SF1">
    <property type="entry name" value="NONRIBOSOMAL PEPTIDE SYNTHASE PES1 (EUROFUNG)-RELATED"/>
    <property type="match status" value="1"/>
</dbReference>
<dbReference type="AlphaFoldDB" id="A0A9X8ZKT7"/>
<dbReference type="OrthoDB" id="9762242at2"/>
<dbReference type="RefSeq" id="WP_137019606.1">
    <property type="nucleotide sequence ID" value="NZ_SZNS01000058.1"/>
</dbReference>
<comment type="function">
    <text evidence="5">Converts 2-succinylbenzoate (OSB) to 2-succinylbenzoyl-CoA (OSB-CoA).</text>
</comment>
<comment type="pathway">
    <text evidence="5">Quinol/quinone metabolism; menaquinone biosynthesis.</text>
</comment>
<evidence type="ECO:0000259" key="6">
    <source>
        <dbReference type="Pfam" id="PF00501"/>
    </source>
</evidence>
<dbReference type="Pfam" id="PF13193">
    <property type="entry name" value="AMP-binding_C"/>
    <property type="match status" value="1"/>
</dbReference>
<comment type="similarity">
    <text evidence="5">Belongs to the ATP-dependent AMP-binding enzyme family. MenE subfamily.</text>
</comment>
<dbReference type="FunFam" id="3.30.300.30:FF:000008">
    <property type="entry name" value="2,3-dihydroxybenzoate-AMP ligase"/>
    <property type="match status" value="1"/>
</dbReference>
<comment type="catalytic activity">
    <reaction evidence="5">
        <text>2-succinylbenzoate + ATP + CoA = 2-succinylbenzoyl-CoA + AMP + diphosphate</text>
        <dbReference type="Rhea" id="RHEA:17009"/>
        <dbReference type="ChEBI" id="CHEBI:18325"/>
        <dbReference type="ChEBI" id="CHEBI:30616"/>
        <dbReference type="ChEBI" id="CHEBI:33019"/>
        <dbReference type="ChEBI" id="CHEBI:57287"/>
        <dbReference type="ChEBI" id="CHEBI:57364"/>
        <dbReference type="ChEBI" id="CHEBI:456215"/>
        <dbReference type="EC" id="6.2.1.26"/>
    </reaction>
</comment>
<dbReference type="EMBL" id="SZNT01000047">
    <property type="protein sequence ID" value="TKH14584.1"/>
    <property type="molecule type" value="Genomic_DNA"/>
</dbReference>
<dbReference type="PANTHER" id="PTHR43767">
    <property type="entry name" value="LONG-CHAIN-FATTY-ACID--COA LIGASE"/>
    <property type="match status" value="1"/>
</dbReference>
<dbReference type="Proteomes" id="UP000309170">
    <property type="component" value="Unassembled WGS sequence"/>
</dbReference>
<evidence type="ECO:0000256" key="1">
    <source>
        <dbReference type="ARBA" id="ARBA00022428"/>
    </source>
</evidence>
<comment type="caution">
    <text evidence="8">The sequence shown here is derived from an EMBL/GenBank/DDBJ whole genome shotgun (WGS) entry which is preliminary data.</text>
</comment>
<dbReference type="InterPro" id="IPR000873">
    <property type="entry name" value="AMP-dep_synth/lig_dom"/>
</dbReference>
<gene>
    <name evidence="5 8" type="primary">menE</name>
    <name evidence="8" type="ORF">FC678_04400</name>
</gene>
<protein>
    <recommendedName>
        <fullName evidence="5">2-succinylbenzoate--CoA ligase</fullName>
        <ecNumber evidence="5">6.2.1.26</ecNumber>
    </recommendedName>
    <alternativeName>
        <fullName evidence="5">o-succinylbenzoyl-CoA synthetase</fullName>
        <shortName evidence="5">OSB-CoA synthetase</shortName>
    </alternativeName>
</protein>
<dbReference type="PROSITE" id="PS00455">
    <property type="entry name" value="AMP_BINDING"/>
    <property type="match status" value="1"/>
</dbReference>
<evidence type="ECO:0000256" key="3">
    <source>
        <dbReference type="ARBA" id="ARBA00022741"/>
    </source>
</evidence>
<evidence type="ECO:0000259" key="7">
    <source>
        <dbReference type="Pfam" id="PF13193"/>
    </source>
</evidence>
<dbReference type="InterPro" id="IPR050237">
    <property type="entry name" value="ATP-dep_AMP-bd_enzyme"/>
</dbReference>
<keyword evidence="1 5" id="KW-0474">Menaquinone biosynthesis</keyword>
<dbReference type="SUPFAM" id="SSF56801">
    <property type="entry name" value="Acetyl-CoA synthetase-like"/>
    <property type="match status" value="1"/>
</dbReference>
<dbReference type="HAMAP" id="MF_00731">
    <property type="entry name" value="MenE"/>
    <property type="match status" value="1"/>
</dbReference>
<evidence type="ECO:0000313" key="9">
    <source>
        <dbReference type="Proteomes" id="UP000309170"/>
    </source>
</evidence>
<dbReference type="GO" id="GO:0005524">
    <property type="term" value="F:ATP binding"/>
    <property type="evidence" value="ECO:0007669"/>
    <property type="project" value="UniProtKB-KW"/>
</dbReference>
<dbReference type="CDD" id="cd05912">
    <property type="entry name" value="OSB_CoA_lg"/>
    <property type="match status" value="1"/>
</dbReference>
<keyword evidence="3 5" id="KW-0547">Nucleotide-binding</keyword>
<dbReference type="InterPro" id="IPR025110">
    <property type="entry name" value="AMP-bd_C"/>
</dbReference>
<dbReference type="InterPro" id="IPR042099">
    <property type="entry name" value="ANL_N_sf"/>
</dbReference>
<dbReference type="Gene3D" id="3.40.50.12780">
    <property type="entry name" value="N-terminal domain of ligase-like"/>
    <property type="match status" value="1"/>
</dbReference>
<feature type="domain" description="AMP-dependent synthetase/ligase" evidence="6">
    <location>
        <begin position="11"/>
        <end position="354"/>
    </location>
</feature>
<sequence>MAEEKLPNWLKNRAHLSPDRPAIEFEGNTYSFLELHTLSEKMAGKLASIGLGAGDSCAVLLRNHIDGVVVIHALFHLGVKIVMLNNKLTAKELSWQIEDSGTAYLVSEGAFSDKLSDIGEILPELNLHLMEELPDEGTAEILQEFYLEDTATIMYTSGTTGKPKGVIQTFGNHWWSAVGSVLNLGLHEEDSWYCAVPIFHISGLSILMKNVIYGMKVVLAERFDEREANRSIQENGVTIISVVTAMLNRMVQDLKGTSYPKTFRCFLLGGGPAPVHLLEACKEKGIPVYQSYGMTETSSQIVTLAPEYSMSKIGSAGKPLFPSQLRIEKDGTMCEPGAVGEIVVSGPNVTKGYFNRMDATQQAITDGWLYTGDLGYLDEEGFLYVLDRRSDLIISGGENVYPAEIENVLSMHPDVFEAGVTGTDDEKWGQVPLAFVVLHQGAELDESELLEYCREYLASYKIPRNVIFCKELPRNGASKLLRRELKKEMGEGK</sequence>
<dbReference type="InterPro" id="IPR045851">
    <property type="entry name" value="AMP-bd_C_sf"/>
</dbReference>
<proteinExistence type="inferred from homology"/>
<evidence type="ECO:0000256" key="4">
    <source>
        <dbReference type="ARBA" id="ARBA00022840"/>
    </source>
</evidence>
<evidence type="ECO:0000256" key="2">
    <source>
        <dbReference type="ARBA" id="ARBA00022598"/>
    </source>
</evidence>
<keyword evidence="4 5" id="KW-0067">ATP-binding</keyword>
<organism evidence="8 9">
    <name type="scientific">Peribacillus simplex</name>
    <dbReference type="NCBI Taxonomy" id="1478"/>
    <lineage>
        <taxon>Bacteria</taxon>
        <taxon>Bacillati</taxon>
        <taxon>Bacillota</taxon>
        <taxon>Bacilli</taxon>
        <taxon>Bacillales</taxon>
        <taxon>Bacillaceae</taxon>
        <taxon>Peribacillus</taxon>
    </lineage>
</organism>
<comment type="pathway">
    <text evidence="5">Quinol/quinone metabolism; 1,4-dihydroxy-2-naphthoate biosynthesis; 1,4-dihydroxy-2-naphthoate from chorismate: step 5/7.</text>
</comment>
<evidence type="ECO:0000256" key="5">
    <source>
        <dbReference type="HAMAP-Rule" id="MF_00731"/>
    </source>
</evidence>
<keyword evidence="2 5" id="KW-0436">Ligase</keyword>
<reference evidence="8 9" key="1">
    <citation type="journal article" date="2019" name="Environ. Microbiol.">
        <title>An active ?-lactamase is a part of an orchestrated cell wall stress resistance network of Bacillus subtilis and related rhizosphere species.</title>
        <authorList>
            <person name="Bucher T."/>
            <person name="Keren-Paz A."/>
            <person name="Hausser J."/>
            <person name="Olender T."/>
            <person name="Cytryn E."/>
            <person name="Kolodkin-Gal I."/>
        </authorList>
    </citation>
    <scope>NUCLEOTIDE SEQUENCE [LARGE SCALE GENOMIC DNA]</scope>
    <source>
        <strain evidence="8 9">I4</strain>
    </source>
</reference>
<dbReference type="InterPro" id="IPR010192">
    <property type="entry name" value="MenE"/>
</dbReference>
<dbReference type="Pfam" id="PF00501">
    <property type="entry name" value="AMP-binding"/>
    <property type="match status" value="1"/>
</dbReference>
<dbReference type="Gene3D" id="3.30.300.30">
    <property type="match status" value="1"/>
</dbReference>
<dbReference type="NCBIfam" id="TIGR01923">
    <property type="entry name" value="menE"/>
    <property type="match status" value="1"/>
</dbReference>
<dbReference type="GO" id="GO:0008756">
    <property type="term" value="F:o-succinylbenzoate-CoA ligase activity"/>
    <property type="evidence" value="ECO:0007669"/>
    <property type="project" value="UniProtKB-UniRule"/>
</dbReference>
<dbReference type="GO" id="GO:0009234">
    <property type="term" value="P:menaquinone biosynthetic process"/>
    <property type="evidence" value="ECO:0007669"/>
    <property type="project" value="UniProtKB-UniRule"/>
</dbReference>
<accession>A0A9X8ZKT7</accession>
<dbReference type="EC" id="6.2.1.26" evidence="5"/>
<feature type="domain" description="AMP-binding enzyme C-terminal" evidence="7">
    <location>
        <begin position="404"/>
        <end position="479"/>
    </location>
</feature>
<evidence type="ECO:0000313" key="8">
    <source>
        <dbReference type="EMBL" id="TKH14584.1"/>
    </source>
</evidence>